<reference evidence="8 9" key="1">
    <citation type="submission" date="2021-04" db="EMBL/GenBank/DDBJ databases">
        <authorList>
            <person name="Rodrigo-Torres L."/>
            <person name="Arahal R. D."/>
            <person name="Lucena T."/>
        </authorList>
    </citation>
    <scope>NUCLEOTIDE SEQUENCE [LARGE SCALE GENOMIC DNA]</scope>
    <source>
        <strain evidence="8 9">CECT 9623</strain>
    </source>
</reference>
<dbReference type="Gene3D" id="3.30.920.30">
    <property type="entry name" value="Hypothetical protein"/>
    <property type="match status" value="1"/>
</dbReference>
<proteinExistence type="inferred from homology"/>
<evidence type="ECO:0000313" key="9">
    <source>
        <dbReference type="Proteomes" id="UP000679725"/>
    </source>
</evidence>
<dbReference type="SUPFAM" id="SSF54786">
    <property type="entry name" value="YcfA/nrd intein domain"/>
    <property type="match status" value="1"/>
</dbReference>
<accession>A0ABM8ULM8</accession>
<keyword evidence="6" id="KW-0694">RNA-binding</keyword>
<keyword evidence="7" id="KW-0346">Stress response</keyword>
<keyword evidence="3" id="KW-0540">Nuclease</keyword>
<evidence type="ECO:0000256" key="7">
    <source>
        <dbReference type="ARBA" id="ARBA00023016"/>
    </source>
</evidence>
<keyword evidence="4" id="KW-0255">Endonuclease</keyword>
<keyword evidence="2" id="KW-1277">Toxin-antitoxin system</keyword>
<dbReference type="Pfam" id="PF07927">
    <property type="entry name" value="HicA_toxin"/>
    <property type="match status" value="1"/>
</dbReference>
<evidence type="ECO:0000256" key="5">
    <source>
        <dbReference type="ARBA" id="ARBA00022801"/>
    </source>
</evidence>
<dbReference type="Proteomes" id="UP000679725">
    <property type="component" value="Unassembled WGS sequence"/>
</dbReference>
<dbReference type="InterPro" id="IPR038570">
    <property type="entry name" value="HicA_sf"/>
</dbReference>
<evidence type="ECO:0008006" key="10">
    <source>
        <dbReference type="Google" id="ProtNLM"/>
    </source>
</evidence>
<evidence type="ECO:0000256" key="4">
    <source>
        <dbReference type="ARBA" id="ARBA00022759"/>
    </source>
</evidence>
<comment type="caution">
    <text evidence="8">The sequence shown here is derived from an EMBL/GenBank/DDBJ whole genome shotgun (WGS) entry which is preliminary data.</text>
</comment>
<sequence>MGQFEKLIFKLLSGAADNNFSFNDLRSILLNLGFTEKTTGGSHRIFYKENIAEIVNIQPDGNKAKPYQVKQVRAIILKYKLVNYEQ</sequence>
<dbReference type="InterPro" id="IPR012933">
    <property type="entry name" value="HicA_mRNA_interferase"/>
</dbReference>
<comment type="similarity">
    <text evidence="1">Belongs to the HicA mRNA interferase family.</text>
</comment>
<gene>
    <name evidence="8" type="ORF">DYBT9623_01099</name>
</gene>
<evidence type="ECO:0000256" key="3">
    <source>
        <dbReference type="ARBA" id="ARBA00022722"/>
    </source>
</evidence>
<protein>
    <recommendedName>
        <fullName evidence="10">Toxin HicA</fullName>
    </recommendedName>
</protein>
<organism evidence="8 9">
    <name type="scientific">Dyadobacter linearis</name>
    <dbReference type="NCBI Taxonomy" id="2823330"/>
    <lineage>
        <taxon>Bacteria</taxon>
        <taxon>Pseudomonadati</taxon>
        <taxon>Bacteroidota</taxon>
        <taxon>Cytophagia</taxon>
        <taxon>Cytophagales</taxon>
        <taxon>Spirosomataceae</taxon>
        <taxon>Dyadobacter</taxon>
    </lineage>
</organism>
<evidence type="ECO:0000313" key="8">
    <source>
        <dbReference type="EMBL" id="CAG5068369.1"/>
    </source>
</evidence>
<keyword evidence="9" id="KW-1185">Reference proteome</keyword>
<evidence type="ECO:0000256" key="1">
    <source>
        <dbReference type="ARBA" id="ARBA00006620"/>
    </source>
</evidence>
<dbReference type="RefSeq" id="WP_215232453.1">
    <property type="nucleotide sequence ID" value="NZ_CAJRAU010000001.1"/>
</dbReference>
<evidence type="ECO:0000256" key="6">
    <source>
        <dbReference type="ARBA" id="ARBA00022884"/>
    </source>
</evidence>
<evidence type="ECO:0000256" key="2">
    <source>
        <dbReference type="ARBA" id="ARBA00022649"/>
    </source>
</evidence>
<keyword evidence="5" id="KW-0378">Hydrolase</keyword>
<dbReference type="EMBL" id="CAJRAU010000001">
    <property type="protein sequence ID" value="CAG5068369.1"/>
    <property type="molecule type" value="Genomic_DNA"/>
</dbReference>
<name>A0ABM8ULM8_9BACT</name>